<evidence type="ECO:0000313" key="2">
    <source>
        <dbReference type="EMBL" id="CAK9149838.1"/>
    </source>
</evidence>
<proteinExistence type="predicted"/>
<accession>A0ABC8RXY1</accession>
<feature type="region of interest" description="Disordered" evidence="1">
    <location>
        <begin position="105"/>
        <end position="137"/>
    </location>
</feature>
<reference evidence="2 3" key="1">
    <citation type="submission" date="2024-02" db="EMBL/GenBank/DDBJ databases">
        <authorList>
            <person name="Vignale AGUSTIN F."/>
            <person name="Sosa J E."/>
            <person name="Modenutti C."/>
        </authorList>
    </citation>
    <scope>NUCLEOTIDE SEQUENCE [LARGE SCALE GENOMIC DNA]</scope>
</reference>
<sequence>MLVKRDSLATGSWNIQDEIRRVRSKATEDLLRTLPSTKIDLSSYALEPKNTENASVADKAVASMEDKAHVLNALTTTKPIDASLNFASGTGPYHGSPPVLEMAQDGSRNDAVSPNAATSVTERNQDLTANPTAEGGGAAIKSRESMNLEFGTRQLAGYSCAIAPVL</sequence>
<feature type="compositionally biased region" description="Polar residues" evidence="1">
    <location>
        <begin position="110"/>
        <end position="131"/>
    </location>
</feature>
<evidence type="ECO:0000256" key="1">
    <source>
        <dbReference type="SAM" id="MobiDB-lite"/>
    </source>
</evidence>
<organism evidence="2 3">
    <name type="scientific">Ilex paraguariensis</name>
    <name type="common">yerba mate</name>
    <dbReference type="NCBI Taxonomy" id="185542"/>
    <lineage>
        <taxon>Eukaryota</taxon>
        <taxon>Viridiplantae</taxon>
        <taxon>Streptophyta</taxon>
        <taxon>Embryophyta</taxon>
        <taxon>Tracheophyta</taxon>
        <taxon>Spermatophyta</taxon>
        <taxon>Magnoliopsida</taxon>
        <taxon>eudicotyledons</taxon>
        <taxon>Gunneridae</taxon>
        <taxon>Pentapetalae</taxon>
        <taxon>asterids</taxon>
        <taxon>campanulids</taxon>
        <taxon>Aquifoliales</taxon>
        <taxon>Aquifoliaceae</taxon>
        <taxon>Ilex</taxon>
    </lineage>
</organism>
<dbReference type="AlphaFoldDB" id="A0ABC8RXY1"/>
<comment type="caution">
    <text evidence="2">The sequence shown here is derived from an EMBL/GenBank/DDBJ whole genome shotgun (WGS) entry which is preliminary data.</text>
</comment>
<dbReference type="EMBL" id="CAUOFW020001947">
    <property type="protein sequence ID" value="CAK9149838.1"/>
    <property type="molecule type" value="Genomic_DNA"/>
</dbReference>
<name>A0ABC8RXY1_9AQUA</name>
<keyword evidence="3" id="KW-1185">Reference proteome</keyword>
<gene>
    <name evidence="2" type="ORF">ILEXP_LOCUS17923</name>
</gene>
<protein>
    <submittedName>
        <fullName evidence="2">Uncharacterized protein</fullName>
    </submittedName>
</protein>
<dbReference type="Proteomes" id="UP001642360">
    <property type="component" value="Unassembled WGS sequence"/>
</dbReference>
<evidence type="ECO:0000313" key="3">
    <source>
        <dbReference type="Proteomes" id="UP001642360"/>
    </source>
</evidence>